<name>A0ABT0CF75_THEVL</name>
<reference evidence="3" key="1">
    <citation type="submission" date="2021-02" db="EMBL/GenBank/DDBJ databases">
        <title>The CRISPR/cas machinery reduction and long-range gene transfer in the hot spring cyanobacterium Synechococcus.</title>
        <authorList>
            <person name="Dvorak P."/>
            <person name="Jahodarova E."/>
            <person name="Hasler P."/>
            <person name="Poulickova A."/>
        </authorList>
    </citation>
    <scope>NUCLEOTIDE SEQUENCE</scope>
    <source>
        <strain evidence="3">Rupite</strain>
    </source>
</reference>
<gene>
    <name evidence="3" type="ORF">JX360_16175</name>
</gene>
<feature type="domain" description="Isopenicillin N synthase-like Fe(2+) 2OG dioxygenase" evidence="2">
    <location>
        <begin position="40"/>
        <end position="84"/>
    </location>
</feature>
<dbReference type="SUPFAM" id="SSF51197">
    <property type="entry name" value="Clavaminate synthase-like"/>
    <property type="match status" value="1"/>
</dbReference>
<organism evidence="3 4">
    <name type="scientific">Thermostichus vulcanus str. 'Rupite'</name>
    <dbReference type="NCBI Taxonomy" id="2813851"/>
    <lineage>
        <taxon>Bacteria</taxon>
        <taxon>Bacillati</taxon>
        <taxon>Cyanobacteriota</taxon>
        <taxon>Cyanophyceae</taxon>
        <taxon>Thermostichales</taxon>
        <taxon>Thermostichaceae</taxon>
        <taxon>Thermostichus</taxon>
    </lineage>
</organism>
<accession>A0ABT0CF75</accession>
<evidence type="ECO:0000259" key="2">
    <source>
        <dbReference type="Pfam" id="PF03171"/>
    </source>
</evidence>
<dbReference type="Gene3D" id="2.60.120.330">
    <property type="entry name" value="B-lactam Antibiotic, Isopenicillin N Synthase, Chain"/>
    <property type="match status" value="1"/>
</dbReference>
<proteinExistence type="predicted"/>
<evidence type="ECO:0000313" key="3">
    <source>
        <dbReference type="EMBL" id="MCJ2544423.1"/>
    </source>
</evidence>
<comment type="pathway">
    <text evidence="1">Antibiotic biosynthesis.</text>
</comment>
<dbReference type="Pfam" id="PF03171">
    <property type="entry name" value="2OG-FeII_Oxy"/>
    <property type="match status" value="1"/>
</dbReference>
<sequence>MSFFESASMATRHILRAFALALQLPVDYFASRHDRQHFILRMLHYPPLPEHLQAGQTRAAAHTDYSSITLLSQDSVGGLEVRNQQGE</sequence>
<dbReference type="EMBL" id="JAFIRA010000064">
    <property type="protein sequence ID" value="MCJ2544423.1"/>
    <property type="molecule type" value="Genomic_DNA"/>
</dbReference>
<evidence type="ECO:0000256" key="1">
    <source>
        <dbReference type="ARBA" id="ARBA00004792"/>
    </source>
</evidence>
<evidence type="ECO:0000313" key="4">
    <source>
        <dbReference type="Proteomes" id="UP000830835"/>
    </source>
</evidence>
<dbReference type="InterPro" id="IPR044861">
    <property type="entry name" value="IPNS-like_FE2OG_OXY"/>
</dbReference>
<protein>
    <recommendedName>
        <fullName evidence="2">Isopenicillin N synthase-like Fe(2+) 2OG dioxygenase domain-containing protein</fullName>
    </recommendedName>
</protein>
<dbReference type="InterPro" id="IPR027443">
    <property type="entry name" value="IPNS-like_sf"/>
</dbReference>
<dbReference type="Proteomes" id="UP000830835">
    <property type="component" value="Unassembled WGS sequence"/>
</dbReference>
<keyword evidence="4" id="KW-1185">Reference proteome</keyword>
<comment type="caution">
    <text evidence="3">The sequence shown here is derived from an EMBL/GenBank/DDBJ whole genome shotgun (WGS) entry which is preliminary data.</text>
</comment>
<dbReference type="RefSeq" id="WP_244352964.1">
    <property type="nucleotide sequence ID" value="NZ_JAFIRA010000064.1"/>
</dbReference>